<evidence type="ECO:0000313" key="1">
    <source>
        <dbReference type="EMBL" id="DAF61996.1"/>
    </source>
</evidence>
<sequence>MAEYITINNFTVWNDDYDKYKGKYRLTGTFAEGMCMKLARFLNENDLSYDSAEDVYNNTSCLRDGNRLNIHENYDLTEDGHYQITFLWGMENGNVYAEVYDTEEDRYVGYIEI</sequence>
<accession>A0A8S5TFB7</accession>
<protein>
    <submittedName>
        <fullName evidence="1">Uncharacterized protein</fullName>
    </submittedName>
</protein>
<organism evidence="1">
    <name type="scientific">Siphoviridae sp. ctP0x5</name>
    <dbReference type="NCBI Taxonomy" id="2827863"/>
    <lineage>
        <taxon>Viruses</taxon>
        <taxon>Duplodnaviria</taxon>
        <taxon>Heunggongvirae</taxon>
        <taxon>Uroviricota</taxon>
        <taxon>Caudoviricetes</taxon>
    </lineage>
</organism>
<name>A0A8S5TFB7_9CAUD</name>
<dbReference type="EMBL" id="BK032818">
    <property type="protein sequence ID" value="DAF61996.1"/>
    <property type="molecule type" value="Genomic_DNA"/>
</dbReference>
<proteinExistence type="predicted"/>
<reference evidence="1" key="1">
    <citation type="journal article" date="2021" name="Proc. Natl. Acad. Sci. U.S.A.">
        <title>A Catalog of Tens of Thousands of Viruses from Human Metagenomes Reveals Hidden Associations with Chronic Diseases.</title>
        <authorList>
            <person name="Tisza M.J."/>
            <person name="Buck C.B."/>
        </authorList>
    </citation>
    <scope>NUCLEOTIDE SEQUENCE</scope>
    <source>
        <strain evidence="1">CtP0x5</strain>
    </source>
</reference>